<organism evidence="1 2">
    <name type="scientific">Microbaculum marinum</name>
    <dbReference type="NCBI Taxonomy" id="1764581"/>
    <lineage>
        <taxon>Bacteria</taxon>
        <taxon>Pseudomonadati</taxon>
        <taxon>Pseudomonadota</taxon>
        <taxon>Alphaproteobacteria</taxon>
        <taxon>Hyphomicrobiales</taxon>
        <taxon>Tepidamorphaceae</taxon>
        <taxon>Microbaculum</taxon>
    </lineage>
</organism>
<dbReference type="RefSeq" id="WP_340330662.1">
    <property type="nucleotide sequence ID" value="NZ_JAZHOF010000006.1"/>
</dbReference>
<evidence type="ECO:0000313" key="1">
    <source>
        <dbReference type="EMBL" id="MEJ8572970.1"/>
    </source>
</evidence>
<accession>A0AAW9RVP3</accession>
<proteinExistence type="predicted"/>
<name>A0AAW9RVP3_9HYPH</name>
<protein>
    <submittedName>
        <fullName evidence="1">Uncharacterized protein</fullName>
    </submittedName>
</protein>
<comment type="caution">
    <text evidence="1">The sequence shown here is derived from an EMBL/GenBank/DDBJ whole genome shotgun (WGS) entry which is preliminary data.</text>
</comment>
<dbReference type="AlphaFoldDB" id="A0AAW9RVP3"/>
<keyword evidence="2" id="KW-1185">Reference proteome</keyword>
<dbReference type="Proteomes" id="UP001378188">
    <property type="component" value="Unassembled WGS sequence"/>
</dbReference>
<dbReference type="EMBL" id="JAZHOF010000006">
    <property type="protein sequence ID" value="MEJ8572970.1"/>
    <property type="molecule type" value="Genomic_DNA"/>
</dbReference>
<sequence>MESSAERRIDPSVLSYIEAAQPVQELLQQVLTQVAGYSLMLMTGGKPAARPDGSLLLARQAAGRAHDDLLALPVPALAAHHHHHLSRAAESTQWAFAAADACAAADASDGERDTLSRALWSATGHLRATARLLPGFEMVDFGQACCAAHAHAATAATPR</sequence>
<reference evidence="1 2" key="1">
    <citation type="submission" date="2024-02" db="EMBL/GenBank/DDBJ databases">
        <title>Genome analysis and characterization of Microbaculum marinisediminis sp. nov., isolated from marine sediment.</title>
        <authorList>
            <person name="Du Z.-J."/>
            <person name="Ye Y.-Q."/>
            <person name="Zhang Z.-R."/>
            <person name="Yuan S.-M."/>
            <person name="Zhang X.-Y."/>
        </authorList>
    </citation>
    <scope>NUCLEOTIDE SEQUENCE [LARGE SCALE GENOMIC DNA]</scope>
    <source>
        <strain evidence="1 2">SDUM1044001</strain>
    </source>
</reference>
<evidence type="ECO:0000313" key="2">
    <source>
        <dbReference type="Proteomes" id="UP001378188"/>
    </source>
</evidence>
<gene>
    <name evidence="1" type="ORF">V3328_15880</name>
</gene>